<dbReference type="AlphaFoldDB" id="A0A1H0TLI7"/>
<keyword evidence="8" id="KW-1185">Reference proteome</keyword>
<evidence type="ECO:0000313" key="7">
    <source>
        <dbReference type="EMBL" id="SDP54711.1"/>
    </source>
</evidence>
<evidence type="ECO:0000256" key="5">
    <source>
        <dbReference type="SAM" id="SignalP"/>
    </source>
</evidence>
<dbReference type="STRING" id="405564.SAMN04487905_105141"/>
<keyword evidence="3 7" id="KW-0378">Hydrolase</keyword>
<dbReference type="Pfam" id="PF08386">
    <property type="entry name" value="Abhydrolase_4"/>
    <property type="match status" value="1"/>
</dbReference>
<dbReference type="InterPro" id="IPR013595">
    <property type="entry name" value="Pept_S33_TAP-like_C"/>
</dbReference>
<feature type="domain" description="Peptidase S33 tripeptidyl aminopeptidase-like C-terminal" evidence="6">
    <location>
        <begin position="414"/>
        <end position="513"/>
    </location>
</feature>
<gene>
    <name evidence="7" type="ORF">SAMN04487905_105141</name>
</gene>
<keyword evidence="2 5" id="KW-0732">Signal</keyword>
<dbReference type="PROSITE" id="PS51257">
    <property type="entry name" value="PROKAR_LIPOPROTEIN"/>
    <property type="match status" value="1"/>
</dbReference>
<dbReference type="Proteomes" id="UP000199497">
    <property type="component" value="Unassembled WGS sequence"/>
</dbReference>
<comment type="similarity">
    <text evidence="1">Belongs to the peptidase S33 family.</text>
</comment>
<protein>
    <submittedName>
        <fullName evidence="7">Alpha/beta hydrolase fold</fullName>
    </submittedName>
</protein>
<dbReference type="PANTHER" id="PTHR43248:SF29">
    <property type="entry name" value="TRIPEPTIDYL AMINOPEPTIDASE"/>
    <property type="match status" value="1"/>
</dbReference>
<feature type="signal peptide" evidence="5">
    <location>
        <begin position="1"/>
        <end position="21"/>
    </location>
</feature>
<accession>A0A1H0TLI7</accession>
<dbReference type="GO" id="GO:0016787">
    <property type="term" value="F:hydrolase activity"/>
    <property type="evidence" value="ECO:0007669"/>
    <property type="project" value="UniProtKB-KW"/>
</dbReference>
<evidence type="ECO:0000256" key="4">
    <source>
        <dbReference type="SAM" id="MobiDB-lite"/>
    </source>
</evidence>
<feature type="compositionally biased region" description="Polar residues" evidence="4">
    <location>
        <begin position="39"/>
        <end position="48"/>
    </location>
</feature>
<evidence type="ECO:0000256" key="2">
    <source>
        <dbReference type="ARBA" id="ARBA00022729"/>
    </source>
</evidence>
<evidence type="ECO:0000256" key="3">
    <source>
        <dbReference type="ARBA" id="ARBA00022801"/>
    </source>
</evidence>
<sequence length="515" mass="54851">MPRVIGRVGAILLLLVLTACSAGPSDRPAVAYRGEEQPGTGSPGTSEPRTVPPLGPSSRDALDWSDCTEATRRELPPGGPSGDVRFSCTHLLTSLDPPGAVRGGTTRLALLAAGSGDVPLVVVNDVRGEPGTVFAARLASELPEEVLREFRIIGMDRRGTGDSDPANCVPEREREDILRFDTRASDDSTLDELLESVRTASQKCLLELERRAQAYDTRHTADDLEELRLRLGVPRLHAIGRGEGSRVLSVYARDHPDAVGRMVLDGAPDPTLRTQAQLKRRAESAERTFDVFAEDCVNSGGCPLGDSPRERLDALIERTRERSLPTGGAPLTSGELTRAVLHGLGDRQNWPRLGEAIAAAENGEGGPLAEFVRNSEAGADRLGQRMVTRCNDTMLRLPPERAADTAEEWVNSGPLFGGVFAQRLIRCSAWPRPQQALPSPGNVQLPRIPVIATENDPLTPATGSENAAAALSNGSTVNWLGSGHGALGRSECVTGLVSDFLVSGEPPPRDAACPA</sequence>
<dbReference type="Gene3D" id="3.40.50.1820">
    <property type="entry name" value="alpha/beta hydrolase"/>
    <property type="match status" value="1"/>
</dbReference>
<reference evidence="8" key="1">
    <citation type="submission" date="2016-10" db="EMBL/GenBank/DDBJ databases">
        <authorList>
            <person name="Varghese N."/>
            <person name="Submissions S."/>
        </authorList>
    </citation>
    <scope>NUCLEOTIDE SEQUENCE [LARGE SCALE GENOMIC DNA]</scope>
    <source>
        <strain evidence="8">DSM 46732</strain>
    </source>
</reference>
<dbReference type="InterPro" id="IPR051601">
    <property type="entry name" value="Serine_prot/Carboxylest_S33"/>
</dbReference>
<feature type="chain" id="PRO_5039211166" evidence="5">
    <location>
        <begin position="22"/>
        <end position="515"/>
    </location>
</feature>
<dbReference type="PANTHER" id="PTHR43248">
    <property type="entry name" value="2-SUCCINYL-6-HYDROXY-2,4-CYCLOHEXADIENE-1-CARBOXYLATE SYNTHASE"/>
    <property type="match status" value="1"/>
</dbReference>
<proteinExistence type="inferred from homology"/>
<dbReference type="EMBL" id="FNJR01000005">
    <property type="protein sequence ID" value="SDP54711.1"/>
    <property type="molecule type" value="Genomic_DNA"/>
</dbReference>
<evidence type="ECO:0000259" key="6">
    <source>
        <dbReference type="Pfam" id="PF08386"/>
    </source>
</evidence>
<evidence type="ECO:0000313" key="8">
    <source>
        <dbReference type="Proteomes" id="UP000199497"/>
    </source>
</evidence>
<evidence type="ECO:0000256" key="1">
    <source>
        <dbReference type="ARBA" id="ARBA00010088"/>
    </source>
</evidence>
<organism evidence="7 8">
    <name type="scientific">Actinopolyspora xinjiangensis</name>
    <dbReference type="NCBI Taxonomy" id="405564"/>
    <lineage>
        <taxon>Bacteria</taxon>
        <taxon>Bacillati</taxon>
        <taxon>Actinomycetota</taxon>
        <taxon>Actinomycetes</taxon>
        <taxon>Actinopolysporales</taxon>
        <taxon>Actinopolysporaceae</taxon>
        <taxon>Actinopolyspora</taxon>
    </lineage>
</organism>
<dbReference type="SUPFAM" id="SSF53474">
    <property type="entry name" value="alpha/beta-Hydrolases"/>
    <property type="match status" value="1"/>
</dbReference>
<name>A0A1H0TLI7_9ACTN</name>
<dbReference type="InterPro" id="IPR029058">
    <property type="entry name" value="AB_hydrolase_fold"/>
</dbReference>
<dbReference type="RefSeq" id="WP_211481268.1">
    <property type="nucleotide sequence ID" value="NZ_FNJR01000005.1"/>
</dbReference>
<feature type="region of interest" description="Disordered" evidence="4">
    <location>
        <begin position="28"/>
        <end position="62"/>
    </location>
</feature>